<evidence type="ECO:0000256" key="1">
    <source>
        <dbReference type="ARBA" id="ARBA00004370"/>
    </source>
</evidence>
<reference evidence="10 11" key="1">
    <citation type="submission" date="2017-06" db="EMBL/GenBank/DDBJ databases">
        <title>Draft genome sequence of anaerobic fermentative bacterium Anaeromicrobium sediminis DY2726D isolated from West Pacific Ocean sediments.</title>
        <authorList>
            <person name="Zeng X."/>
        </authorList>
    </citation>
    <scope>NUCLEOTIDE SEQUENCE [LARGE SCALE GENOMIC DNA]</scope>
    <source>
        <strain evidence="10 11">DY2726D</strain>
    </source>
</reference>
<dbReference type="AlphaFoldDB" id="A0A267M969"/>
<feature type="transmembrane region" description="Helical" evidence="9">
    <location>
        <begin position="38"/>
        <end position="59"/>
    </location>
</feature>
<evidence type="ECO:0000256" key="9">
    <source>
        <dbReference type="HAMAP-Rule" id="MF_00422"/>
    </source>
</evidence>
<evidence type="ECO:0000256" key="6">
    <source>
        <dbReference type="ARBA" id="ARBA00022989"/>
    </source>
</evidence>
<keyword evidence="3 9" id="KW-1003">Cell membrane</keyword>
<keyword evidence="7 9" id="KW-0811">Translocation</keyword>
<dbReference type="HAMAP" id="MF_00422">
    <property type="entry name" value="SecE"/>
    <property type="match status" value="1"/>
</dbReference>
<dbReference type="NCBIfam" id="TIGR00964">
    <property type="entry name" value="secE_bact"/>
    <property type="match status" value="1"/>
</dbReference>
<keyword evidence="2 9" id="KW-0813">Transport</keyword>
<comment type="function">
    <text evidence="9">Essential subunit of the Sec protein translocation channel SecYEG. Clamps together the 2 halves of SecY. May contact the channel plug during translocation.</text>
</comment>
<evidence type="ECO:0000256" key="2">
    <source>
        <dbReference type="ARBA" id="ARBA00022448"/>
    </source>
</evidence>
<name>A0A267M969_9FIRM</name>
<comment type="similarity">
    <text evidence="9">Belongs to the SecE/SEC61-gamma family.</text>
</comment>
<dbReference type="InterPro" id="IPR005807">
    <property type="entry name" value="SecE_bac"/>
</dbReference>
<keyword evidence="6 9" id="KW-1133">Transmembrane helix</keyword>
<dbReference type="PANTHER" id="PTHR33910">
    <property type="entry name" value="PROTEIN TRANSLOCASE SUBUNIT SECE"/>
    <property type="match status" value="1"/>
</dbReference>
<dbReference type="GO" id="GO:0008320">
    <property type="term" value="F:protein transmembrane transporter activity"/>
    <property type="evidence" value="ECO:0007669"/>
    <property type="project" value="UniProtKB-UniRule"/>
</dbReference>
<dbReference type="Proteomes" id="UP000216024">
    <property type="component" value="Unassembled WGS sequence"/>
</dbReference>
<dbReference type="PRINTS" id="PR01650">
    <property type="entry name" value="SECETRNLCASE"/>
</dbReference>
<dbReference type="Gene3D" id="1.20.5.1030">
    <property type="entry name" value="Preprotein translocase secy subunit"/>
    <property type="match status" value="1"/>
</dbReference>
<comment type="subunit">
    <text evidence="9">Component of the Sec protein translocase complex. Heterotrimer consisting of SecY, SecE and SecG subunits. The heterotrimers can form oligomers, although 1 heterotrimer is thought to be able to translocate proteins. Interacts with the ribosome. Interacts with SecDF, and other proteins may be involved. Interacts with SecA.</text>
</comment>
<sequence>MAVQTNANKMKKSQSVGKFFKQVKAELKKVIWPSRNDLVSFTTVVLATCAIATVGVWAADSVFGRALQMFIK</sequence>
<dbReference type="OrthoDB" id="9799073at2"/>
<dbReference type="GO" id="GO:0065002">
    <property type="term" value="P:intracellular protein transmembrane transport"/>
    <property type="evidence" value="ECO:0007669"/>
    <property type="project" value="UniProtKB-UniRule"/>
</dbReference>
<evidence type="ECO:0000256" key="4">
    <source>
        <dbReference type="ARBA" id="ARBA00022692"/>
    </source>
</evidence>
<evidence type="ECO:0000256" key="5">
    <source>
        <dbReference type="ARBA" id="ARBA00022927"/>
    </source>
</evidence>
<evidence type="ECO:0000313" key="10">
    <source>
        <dbReference type="EMBL" id="PAB56124.1"/>
    </source>
</evidence>
<dbReference type="GO" id="GO:0006605">
    <property type="term" value="P:protein targeting"/>
    <property type="evidence" value="ECO:0007669"/>
    <property type="project" value="UniProtKB-UniRule"/>
</dbReference>
<dbReference type="GO" id="GO:0009306">
    <property type="term" value="P:protein secretion"/>
    <property type="evidence" value="ECO:0007669"/>
    <property type="project" value="UniProtKB-UniRule"/>
</dbReference>
<accession>A0A267M969</accession>
<dbReference type="Pfam" id="PF00584">
    <property type="entry name" value="SecE"/>
    <property type="match status" value="1"/>
</dbReference>
<dbReference type="PANTHER" id="PTHR33910:SF1">
    <property type="entry name" value="PROTEIN TRANSLOCASE SUBUNIT SECE"/>
    <property type="match status" value="1"/>
</dbReference>
<keyword evidence="11" id="KW-1185">Reference proteome</keyword>
<gene>
    <name evidence="9 10" type="primary">secE</name>
    <name evidence="10" type="ORF">CCE28_21265</name>
</gene>
<dbReference type="RefSeq" id="WP_095136191.1">
    <property type="nucleotide sequence ID" value="NZ_NIBG01000039.1"/>
</dbReference>
<comment type="subcellular location">
    <subcellularLocation>
        <location evidence="9">Cell membrane</location>
        <topology evidence="9">Single-pass membrane protein</topology>
    </subcellularLocation>
    <subcellularLocation>
        <location evidence="1">Membrane</location>
    </subcellularLocation>
</comment>
<organism evidence="10 11">
    <name type="scientific">Anaeromicrobium sediminis</name>
    <dbReference type="NCBI Taxonomy" id="1478221"/>
    <lineage>
        <taxon>Bacteria</taxon>
        <taxon>Bacillati</taxon>
        <taxon>Bacillota</taxon>
        <taxon>Clostridia</taxon>
        <taxon>Peptostreptococcales</taxon>
        <taxon>Thermotaleaceae</taxon>
        <taxon>Anaeromicrobium</taxon>
    </lineage>
</organism>
<keyword evidence="5 9" id="KW-0653">Protein transport</keyword>
<keyword evidence="8 9" id="KW-0472">Membrane</keyword>
<protein>
    <recommendedName>
        <fullName evidence="9">Protein translocase subunit SecE</fullName>
    </recommendedName>
</protein>
<evidence type="ECO:0000256" key="7">
    <source>
        <dbReference type="ARBA" id="ARBA00023010"/>
    </source>
</evidence>
<evidence type="ECO:0000256" key="8">
    <source>
        <dbReference type="ARBA" id="ARBA00023136"/>
    </source>
</evidence>
<dbReference type="InterPro" id="IPR001901">
    <property type="entry name" value="Translocase_SecE/Sec61-g"/>
</dbReference>
<evidence type="ECO:0000256" key="3">
    <source>
        <dbReference type="ARBA" id="ARBA00022475"/>
    </source>
</evidence>
<dbReference type="GO" id="GO:0005886">
    <property type="term" value="C:plasma membrane"/>
    <property type="evidence" value="ECO:0007669"/>
    <property type="project" value="UniProtKB-SubCell"/>
</dbReference>
<proteinExistence type="inferred from homology"/>
<evidence type="ECO:0000313" key="11">
    <source>
        <dbReference type="Proteomes" id="UP000216024"/>
    </source>
</evidence>
<dbReference type="GO" id="GO:0043952">
    <property type="term" value="P:protein transport by the Sec complex"/>
    <property type="evidence" value="ECO:0007669"/>
    <property type="project" value="UniProtKB-UniRule"/>
</dbReference>
<comment type="caution">
    <text evidence="10">The sequence shown here is derived from an EMBL/GenBank/DDBJ whole genome shotgun (WGS) entry which is preliminary data.</text>
</comment>
<dbReference type="InterPro" id="IPR038379">
    <property type="entry name" value="SecE_sf"/>
</dbReference>
<keyword evidence="4 9" id="KW-0812">Transmembrane</keyword>
<dbReference type="EMBL" id="NIBG01000039">
    <property type="protein sequence ID" value="PAB56124.1"/>
    <property type="molecule type" value="Genomic_DNA"/>
</dbReference>